<keyword evidence="4" id="KW-1185">Reference proteome</keyword>
<evidence type="ECO:0000256" key="1">
    <source>
        <dbReference type="SAM" id="Coils"/>
    </source>
</evidence>
<dbReference type="Proteomes" id="UP000566711">
    <property type="component" value="Unassembled WGS sequence"/>
</dbReference>
<gene>
    <name evidence="3" type="ORF">H3H36_12030</name>
</gene>
<dbReference type="AlphaFoldDB" id="A0A7W2EHN0"/>
<keyword evidence="2" id="KW-0812">Transmembrane</keyword>
<proteinExistence type="predicted"/>
<comment type="caution">
    <text evidence="3">The sequence shown here is derived from an EMBL/GenBank/DDBJ whole genome shotgun (WGS) entry which is preliminary data.</text>
</comment>
<evidence type="ECO:0000256" key="2">
    <source>
        <dbReference type="SAM" id="Phobius"/>
    </source>
</evidence>
<name>A0A7W2EHN0_9BURK</name>
<evidence type="ECO:0000313" key="3">
    <source>
        <dbReference type="EMBL" id="MBA5606086.1"/>
    </source>
</evidence>
<feature type="transmembrane region" description="Helical" evidence="2">
    <location>
        <begin position="153"/>
        <end position="175"/>
    </location>
</feature>
<keyword evidence="1" id="KW-0175">Coiled coil</keyword>
<sequence>MAEEVKEPWLNRMALATVVLAVCATLSTFKGGGYSTQSVINQALASDQWAFYQAKSTKQHLYELQAEQLKLQALALPAANPATAAYAAKEAEYRVAIGRYTAEKQAIQAKALALEQQRDVAKQRGKPFGIAVIFLQVAILLNSIAGLMKARRIWWASIPVGLSGLACFIDGLLMLV</sequence>
<keyword evidence="2" id="KW-1133">Transmembrane helix</keyword>
<organism evidence="3 4">
    <name type="scientific">Rugamonas fusca</name>
    <dbReference type="NCBI Taxonomy" id="2758568"/>
    <lineage>
        <taxon>Bacteria</taxon>
        <taxon>Pseudomonadati</taxon>
        <taxon>Pseudomonadota</taxon>
        <taxon>Betaproteobacteria</taxon>
        <taxon>Burkholderiales</taxon>
        <taxon>Oxalobacteraceae</taxon>
        <taxon>Telluria group</taxon>
        <taxon>Rugamonas</taxon>
    </lineage>
</organism>
<reference evidence="3 4" key="1">
    <citation type="submission" date="2020-07" db="EMBL/GenBank/DDBJ databases">
        <title>Novel species isolated from subtropical streams in China.</title>
        <authorList>
            <person name="Lu H."/>
        </authorList>
    </citation>
    <scope>NUCLEOTIDE SEQUENCE [LARGE SCALE GENOMIC DNA]</scope>
    <source>
        <strain evidence="3 4">FT3S</strain>
    </source>
</reference>
<feature type="transmembrane region" description="Helical" evidence="2">
    <location>
        <begin position="12"/>
        <end position="29"/>
    </location>
</feature>
<accession>A0A7W2EHN0</accession>
<evidence type="ECO:0000313" key="4">
    <source>
        <dbReference type="Proteomes" id="UP000566711"/>
    </source>
</evidence>
<feature type="transmembrane region" description="Helical" evidence="2">
    <location>
        <begin position="128"/>
        <end position="147"/>
    </location>
</feature>
<feature type="coiled-coil region" evidence="1">
    <location>
        <begin position="97"/>
        <end position="124"/>
    </location>
</feature>
<dbReference type="InterPro" id="IPR025570">
    <property type="entry name" value="DUF4337"/>
</dbReference>
<dbReference type="RefSeq" id="WP_182217786.1">
    <property type="nucleotide sequence ID" value="NZ_JACEZS010000009.1"/>
</dbReference>
<keyword evidence="2" id="KW-0472">Membrane</keyword>
<protein>
    <submittedName>
        <fullName evidence="3">DUF4337 domain-containing protein</fullName>
    </submittedName>
</protein>
<dbReference type="EMBL" id="JACEZS010000009">
    <property type="protein sequence ID" value="MBA5606086.1"/>
    <property type="molecule type" value="Genomic_DNA"/>
</dbReference>
<dbReference type="Pfam" id="PF14235">
    <property type="entry name" value="DUF4337"/>
    <property type="match status" value="1"/>
</dbReference>